<feature type="domain" description="Dipeptidylpeptidase IV N-terminal" evidence="7">
    <location>
        <begin position="26"/>
        <end position="137"/>
    </location>
</feature>
<dbReference type="Gene3D" id="2.140.10.30">
    <property type="entry name" value="Dipeptidylpeptidase IV, N-terminal domain"/>
    <property type="match status" value="1"/>
</dbReference>
<evidence type="ECO:0000313" key="9">
    <source>
        <dbReference type="Proteomes" id="UP000248349"/>
    </source>
</evidence>
<evidence type="ECO:0000256" key="2">
    <source>
        <dbReference type="ARBA" id="ARBA00022525"/>
    </source>
</evidence>
<dbReference type="PANTHER" id="PTHR11731">
    <property type="entry name" value="PROTEASE FAMILY S9B,C DIPEPTIDYL-PEPTIDASE IV-RELATED"/>
    <property type="match status" value="1"/>
</dbReference>
<gene>
    <name evidence="8" type="ORF">BP01DRAFT_384353</name>
</gene>
<keyword evidence="2" id="KW-0964">Secreted</keyword>
<dbReference type="STRING" id="1450539.A0A318ZJ13"/>
<dbReference type="GO" id="GO:0005576">
    <property type="term" value="C:extracellular region"/>
    <property type="evidence" value="ECO:0007669"/>
    <property type="project" value="UniProtKB-SubCell"/>
</dbReference>
<evidence type="ECO:0000256" key="5">
    <source>
        <dbReference type="ARBA" id="ARBA00022801"/>
    </source>
</evidence>
<dbReference type="RefSeq" id="XP_025429682.1">
    <property type="nucleotide sequence ID" value="XM_025577502.1"/>
</dbReference>
<keyword evidence="9" id="KW-1185">Reference proteome</keyword>
<dbReference type="SUPFAM" id="SSF82171">
    <property type="entry name" value="DPP6 N-terminal domain-like"/>
    <property type="match status" value="1"/>
</dbReference>
<dbReference type="GeneID" id="37078731"/>
<keyword evidence="4" id="KW-0732">Signal</keyword>
<dbReference type="InterPro" id="IPR002469">
    <property type="entry name" value="Peptidase_S9B_N"/>
</dbReference>
<dbReference type="GO" id="GO:0005886">
    <property type="term" value="C:plasma membrane"/>
    <property type="evidence" value="ECO:0007669"/>
    <property type="project" value="TreeGrafter"/>
</dbReference>
<keyword evidence="5" id="KW-0378">Hydrolase</keyword>
<organism evidence="8 9">
    <name type="scientific">Aspergillus saccharolyticus JOP 1030-1</name>
    <dbReference type="NCBI Taxonomy" id="1450539"/>
    <lineage>
        <taxon>Eukaryota</taxon>
        <taxon>Fungi</taxon>
        <taxon>Dikarya</taxon>
        <taxon>Ascomycota</taxon>
        <taxon>Pezizomycotina</taxon>
        <taxon>Eurotiomycetes</taxon>
        <taxon>Eurotiomycetidae</taxon>
        <taxon>Eurotiales</taxon>
        <taxon>Aspergillaceae</taxon>
        <taxon>Aspergillus</taxon>
        <taxon>Aspergillus subgen. Circumdati</taxon>
    </lineage>
</organism>
<proteinExistence type="predicted"/>
<protein>
    <recommendedName>
        <fullName evidence="7">Dipeptidylpeptidase IV N-terminal domain-containing protein</fullName>
    </recommendedName>
</protein>
<dbReference type="EMBL" id="KZ821242">
    <property type="protein sequence ID" value="PYH43700.1"/>
    <property type="molecule type" value="Genomic_DNA"/>
</dbReference>
<evidence type="ECO:0000256" key="4">
    <source>
        <dbReference type="ARBA" id="ARBA00022729"/>
    </source>
</evidence>
<dbReference type="Proteomes" id="UP000248349">
    <property type="component" value="Unassembled WGS sequence"/>
</dbReference>
<feature type="region of interest" description="Disordered" evidence="6">
    <location>
        <begin position="213"/>
        <end position="232"/>
    </location>
</feature>
<dbReference type="InterPro" id="IPR050278">
    <property type="entry name" value="Serine_Prot_S9B/DPPIV"/>
</dbReference>
<reference evidence="8 9" key="1">
    <citation type="submission" date="2016-12" db="EMBL/GenBank/DDBJ databases">
        <title>The genomes of Aspergillus section Nigri reveals drivers in fungal speciation.</title>
        <authorList>
            <consortium name="DOE Joint Genome Institute"/>
            <person name="Vesth T.C."/>
            <person name="Nybo J."/>
            <person name="Theobald S."/>
            <person name="Brandl J."/>
            <person name="Frisvad J.C."/>
            <person name="Nielsen K.F."/>
            <person name="Lyhne E.K."/>
            <person name="Kogle M.E."/>
            <person name="Kuo A."/>
            <person name="Riley R."/>
            <person name="Clum A."/>
            <person name="Nolan M."/>
            <person name="Lipzen A."/>
            <person name="Salamov A."/>
            <person name="Henrissat B."/>
            <person name="Wiebenga A."/>
            <person name="De Vries R.P."/>
            <person name="Grigoriev I.V."/>
            <person name="Mortensen U.H."/>
            <person name="Andersen M.R."/>
            <person name="Baker S.E."/>
        </authorList>
    </citation>
    <scope>NUCLEOTIDE SEQUENCE [LARGE SCALE GENOMIC DNA]</scope>
    <source>
        <strain evidence="8 9">JOP 1030-1</strain>
    </source>
</reference>
<evidence type="ECO:0000313" key="8">
    <source>
        <dbReference type="EMBL" id="PYH43700.1"/>
    </source>
</evidence>
<dbReference type="PANTHER" id="PTHR11731:SF162">
    <property type="entry name" value="DIPEPTIDYL PEPTIDASE 4-RELATED"/>
    <property type="match status" value="1"/>
</dbReference>
<name>A0A318ZJ13_9EURO</name>
<keyword evidence="3" id="KW-0645">Protease</keyword>
<evidence type="ECO:0000256" key="1">
    <source>
        <dbReference type="ARBA" id="ARBA00004613"/>
    </source>
</evidence>
<dbReference type="GO" id="GO:0008239">
    <property type="term" value="F:dipeptidyl-peptidase activity"/>
    <property type="evidence" value="ECO:0007669"/>
    <property type="project" value="TreeGrafter"/>
</dbReference>
<sequence length="287" mass="31914">MAVLICSTVYRTGSMRRKYSETGSHCGFLPDGEYLSFLRLKETGVPTYTVPYYMDNQAIAPPYPVEMPIRYPQVSQINPTVQVKVLHVSEKQALTVPIESFDVDDLVVGEVSWLTDTHTTLAIKTFERVQDRQAVPSYIGAIDHGSARYSLDRMVSFVTFPLSGGERIALTNGGSAGWRQEMSPEKMQVQWFTDSDHNINYHVEIYQSLEMGSEEHQNGEPHPPPSLSTKSISFQPSRATILREIPAIIHHPGPHTLTIYGLDPATDLDSIRIEGASGAACVTDFPD</sequence>
<accession>A0A318ZJ13</accession>
<dbReference type="OrthoDB" id="10068793at2759"/>
<evidence type="ECO:0000259" key="7">
    <source>
        <dbReference type="Pfam" id="PF00930"/>
    </source>
</evidence>
<comment type="subcellular location">
    <subcellularLocation>
        <location evidence="1">Secreted</location>
    </subcellularLocation>
</comment>
<dbReference type="GO" id="GO:0006508">
    <property type="term" value="P:proteolysis"/>
    <property type="evidence" value="ECO:0007669"/>
    <property type="project" value="UniProtKB-KW"/>
</dbReference>
<dbReference type="Pfam" id="PF00930">
    <property type="entry name" value="DPPIV_N"/>
    <property type="match status" value="1"/>
</dbReference>
<evidence type="ECO:0000256" key="3">
    <source>
        <dbReference type="ARBA" id="ARBA00022670"/>
    </source>
</evidence>
<dbReference type="AlphaFoldDB" id="A0A318ZJ13"/>
<evidence type="ECO:0000256" key="6">
    <source>
        <dbReference type="SAM" id="MobiDB-lite"/>
    </source>
</evidence>